<feature type="transmembrane region" description="Helical" evidence="14">
    <location>
        <begin position="262"/>
        <end position="283"/>
    </location>
</feature>
<evidence type="ECO:0000256" key="9">
    <source>
        <dbReference type="ARBA" id="ARBA00023136"/>
    </source>
</evidence>
<keyword evidence="3" id="KW-1003">Cell membrane</keyword>
<dbReference type="EC" id="2.4.1.16" evidence="2"/>
<dbReference type="EMBL" id="JACVVK020000094">
    <property type="protein sequence ID" value="KAK7493301.1"/>
    <property type="molecule type" value="Genomic_DNA"/>
</dbReference>
<evidence type="ECO:0000256" key="6">
    <source>
        <dbReference type="ARBA" id="ARBA00022692"/>
    </source>
</evidence>
<keyword evidence="4" id="KW-0328">Glycosyltransferase</keyword>
<feature type="transmembrane region" description="Helical" evidence="14">
    <location>
        <begin position="295"/>
        <end position="314"/>
    </location>
</feature>
<dbReference type="GO" id="GO:0005886">
    <property type="term" value="C:plasma membrane"/>
    <property type="evidence" value="ECO:0007669"/>
    <property type="project" value="UniProtKB-SubCell"/>
</dbReference>
<dbReference type="AlphaFoldDB" id="A0ABD0L1E2"/>
<evidence type="ECO:0000256" key="1">
    <source>
        <dbReference type="ARBA" id="ARBA00004651"/>
    </source>
</evidence>
<evidence type="ECO:0000256" key="14">
    <source>
        <dbReference type="SAM" id="Phobius"/>
    </source>
</evidence>
<comment type="subcellular location">
    <subcellularLocation>
        <location evidence="1">Cell membrane</location>
        <topology evidence="1">Multi-pass membrane protein</topology>
    </subcellularLocation>
</comment>
<dbReference type="FunFam" id="3.90.550.10:FF:000139">
    <property type="entry name" value="Chitin synthase 8"/>
    <property type="match status" value="1"/>
</dbReference>
<evidence type="ECO:0000256" key="5">
    <source>
        <dbReference type="ARBA" id="ARBA00022679"/>
    </source>
</evidence>
<evidence type="ECO:0000256" key="3">
    <source>
        <dbReference type="ARBA" id="ARBA00022475"/>
    </source>
</evidence>
<evidence type="ECO:0000256" key="4">
    <source>
        <dbReference type="ARBA" id="ARBA00022676"/>
    </source>
</evidence>
<feature type="compositionally biased region" description="Basic and acidic residues" evidence="13">
    <location>
        <begin position="554"/>
        <end position="568"/>
    </location>
</feature>
<sequence>VMSMYYFLSHILLRSLDKSTVHRAQNTFLLALDGDVDFQPEALRRLIQSIKSDDDIGATCGRIHPTGTGPMVWYQVFEYAVSHWLQKATEHVLGCVLCSPGCFSLFSAYALMDDNVLGKYTTTSSEARHYVQYDQGEDRWLCTLLLQRGYRVEYCAASDSYTRAPGGFFEFCRQRRRWIPSTIANIIDLLQNWRDVTKWNRDISVLYIAYQAALLVGTILTPGTIFLLIMGLRWLAVMSIIYTLLMMMVLVGMLAKAVEFGICSITTIFTITILSIFVLAAVLHPQEICCIFYGLLYFLLVPCMSMLLVFYSIINLHVVSWGTRETAEQEEEQGCLQRLLSFGFISTQANDNEHVPQQAHGRDLSSMESGSLACTLNRSHESVYTDPREGKKLLFPDSFTGTRKELDPDSTKFWTDLIRRYLEPPKQNGQRETEVERDLTSLRSKSCVFFFLINGLFVVLFVTLSYVSETTRHLIIHMPCNTEFFRGEDFEPISMAFMLVFGIFLVLQFFGMLRHRINTLLHIAADTDLKETKEKNKADDDSQGQTSESTSTRVDSDRENLVRSEEETRSCCRCCCIPARRGTGSNIQEP</sequence>
<keyword evidence="9 14" id="KW-0472">Membrane</keyword>
<evidence type="ECO:0000256" key="10">
    <source>
        <dbReference type="ARBA" id="ARBA00023180"/>
    </source>
</evidence>
<keyword evidence="6 14" id="KW-0812">Transmembrane</keyword>
<name>A0ABD0L1E2_9CAEN</name>
<evidence type="ECO:0000256" key="8">
    <source>
        <dbReference type="ARBA" id="ARBA00023054"/>
    </source>
</evidence>
<comment type="similarity">
    <text evidence="11">Belongs to the chitin synthase family. Class IV subfamily.</text>
</comment>
<dbReference type="Pfam" id="PF03142">
    <property type="entry name" value="Chitin_synth_2"/>
    <property type="match status" value="1"/>
</dbReference>
<feature type="transmembrane region" description="Helical" evidence="14">
    <location>
        <begin position="493"/>
        <end position="513"/>
    </location>
</feature>
<keyword evidence="16" id="KW-1185">Reference proteome</keyword>
<feature type="transmembrane region" description="Helical" evidence="14">
    <location>
        <begin position="447"/>
        <end position="468"/>
    </location>
</feature>
<evidence type="ECO:0000256" key="2">
    <source>
        <dbReference type="ARBA" id="ARBA00012543"/>
    </source>
</evidence>
<evidence type="ECO:0000313" key="15">
    <source>
        <dbReference type="EMBL" id="KAK7493301.1"/>
    </source>
</evidence>
<dbReference type="Gene3D" id="3.90.550.10">
    <property type="entry name" value="Spore Coat Polysaccharide Biosynthesis Protein SpsA, Chain A"/>
    <property type="match status" value="1"/>
</dbReference>
<proteinExistence type="inferred from homology"/>
<feature type="transmembrane region" description="Helical" evidence="14">
    <location>
        <begin position="204"/>
        <end position="229"/>
    </location>
</feature>
<evidence type="ECO:0000256" key="7">
    <source>
        <dbReference type="ARBA" id="ARBA00022989"/>
    </source>
</evidence>
<evidence type="ECO:0000256" key="13">
    <source>
        <dbReference type="SAM" id="MobiDB-lite"/>
    </source>
</evidence>
<feature type="compositionally biased region" description="Polar residues" evidence="13">
    <location>
        <begin position="543"/>
        <end position="553"/>
    </location>
</feature>
<keyword evidence="8" id="KW-0175">Coiled coil</keyword>
<reference evidence="15 16" key="1">
    <citation type="journal article" date="2023" name="Sci. Data">
        <title>Genome assembly of the Korean intertidal mud-creeper Batillaria attramentaria.</title>
        <authorList>
            <person name="Patra A.K."/>
            <person name="Ho P.T."/>
            <person name="Jun S."/>
            <person name="Lee S.J."/>
            <person name="Kim Y."/>
            <person name="Won Y.J."/>
        </authorList>
    </citation>
    <scope>NUCLEOTIDE SEQUENCE [LARGE SCALE GENOMIC DNA]</scope>
    <source>
        <strain evidence="15">Wonlab-2016</strain>
    </source>
</reference>
<dbReference type="SUPFAM" id="SSF53448">
    <property type="entry name" value="Nucleotide-diphospho-sugar transferases"/>
    <property type="match status" value="1"/>
</dbReference>
<dbReference type="InterPro" id="IPR004835">
    <property type="entry name" value="Chitin_synth"/>
</dbReference>
<comment type="caution">
    <text evidence="15">The sequence shown here is derived from an EMBL/GenBank/DDBJ whole genome shotgun (WGS) entry which is preliminary data.</text>
</comment>
<dbReference type="Proteomes" id="UP001519460">
    <property type="component" value="Unassembled WGS sequence"/>
</dbReference>
<evidence type="ECO:0000313" key="16">
    <source>
        <dbReference type="Proteomes" id="UP001519460"/>
    </source>
</evidence>
<protein>
    <recommendedName>
        <fullName evidence="2">chitin synthase</fullName>
        <ecNumber evidence="2">2.4.1.16</ecNumber>
    </recommendedName>
</protein>
<dbReference type="PANTHER" id="PTHR22914">
    <property type="entry name" value="CHITIN SYNTHASE"/>
    <property type="match status" value="1"/>
</dbReference>
<keyword evidence="5" id="KW-0808">Transferase</keyword>
<feature type="non-terminal residue" evidence="15">
    <location>
        <position position="1"/>
    </location>
</feature>
<dbReference type="GO" id="GO:0004100">
    <property type="term" value="F:chitin synthase activity"/>
    <property type="evidence" value="ECO:0007669"/>
    <property type="project" value="UniProtKB-EC"/>
</dbReference>
<evidence type="ECO:0000256" key="12">
    <source>
        <dbReference type="ARBA" id="ARBA00048014"/>
    </source>
</evidence>
<accession>A0ABD0L1E2</accession>
<feature type="transmembrane region" description="Helical" evidence="14">
    <location>
        <begin position="235"/>
        <end position="255"/>
    </location>
</feature>
<feature type="region of interest" description="Disordered" evidence="13">
    <location>
        <begin position="532"/>
        <end position="568"/>
    </location>
</feature>
<keyword evidence="10" id="KW-0325">Glycoprotein</keyword>
<evidence type="ECO:0000256" key="11">
    <source>
        <dbReference type="ARBA" id="ARBA00046329"/>
    </source>
</evidence>
<comment type="catalytic activity">
    <reaction evidence="12">
        <text>[(1-&gt;4)-N-acetyl-beta-D-glucosaminyl](n) + UDP-N-acetyl-alpha-D-glucosamine = [(1-&gt;4)-N-acetyl-beta-D-glucosaminyl](n+1) + UDP + H(+)</text>
        <dbReference type="Rhea" id="RHEA:16637"/>
        <dbReference type="Rhea" id="RHEA-COMP:9593"/>
        <dbReference type="Rhea" id="RHEA-COMP:9595"/>
        <dbReference type="ChEBI" id="CHEBI:15378"/>
        <dbReference type="ChEBI" id="CHEBI:17029"/>
        <dbReference type="ChEBI" id="CHEBI:57705"/>
        <dbReference type="ChEBI" id="CHEBI:58223"/>
        <dbReference type="EC" id="2.4.1.16"/>
    </reaction>
</comment>
<dbReference type="PANTHER" id="PTHR22914:SF42">
    <property type="entry name" value="CHITIN SYNTHASE"/>
    <property type="match status" value="1"/>
</dbReference>
<organism evidence="15 16">
    <name type="scientific">Batillaria attramentaria</name>
    <dbReference type="NCBI Taxonomy" id="370345"/>
    <lineage>
        <taxon>Eukaryota</taxon>
        <taxon>Metazoa</taxon>
        <taxon>Spiralia</taxon>
        <taxon>Lophotrochozoa</taxon>
        <taxon>Mollusca</taxon>
        <taxon>Gastropoda</taxon>
        <taxon>Caenogastropoda</taxon>
        <taxon>Sorbeoconcha</taxon>
        <taxon>Cerithioidea</taxon>
        <taxon>Batillariidae</taxon>
        <taxon>Batillaria</taxon>
    </lineage>
</organism>
<gene>
    <name evidence="15" type="ORF">BaRGS_00015427</name>
</gene>
<keyword evidence="7 14" id="KW-1133">Transmembrane helix</keyword>
<dbReference type="InterPro" id="IPR029044">
    <property type="entry name" value="Nucleotide-diphossugar_trans"/>
</dbReference>